<dbReference type="Proteomes" id="UP001165136">
    <property type="component" value="Unassembled WGS sequence"/>
</dbReference>
<protein>
    <recommendedName>
        <fullName evidence="7">DUF86 domain-containing protein</fullName>
    </recommendedName>
</protein>
<dbReference type="InterPro" id="IPR052379">
    <property type="entry name" value="Type_VII_TA_RNase"/>
</dbReference>
<comment type="similarity">
    <text evidence="4">Belongs to the HepT RNase toxin family.</text>
</comment>
<sequence>MTERRMDAEVVRNKLDAIGRARATLARIDPLDASRLEEDGVIAAAVERLLCRMVDLAVETNTHLSGALLNRAPSDYRNSFELAHEAGALTKELVERIKPSVGLRNTIVHEYIKVDYSIVAAAVPLALETYSEYQRQLARFVLDQAKASAR</sequence>
<accession>A0A9W6R1C1</accession>
<keyword evidence="3" id="KW-0378">Hydrolase</keyword>
<dbReference type="InterPro" id="IPR008201">
    <property type="entry name" value="HepT-like"/>
</dbReference>
<evidence type="ECO:0008006" key="7">
    <source>
        <dbReference type="Google" id="ProtNLM"/>
    </source>
</evidence>
<dbReference type="NCBIfam" id="NF047751">
    <property type="entry name" value="HepT_toxin"/>
    <property type="match status" value="1"/>
</dbReference>
<dbReference type="GO" id="GO:0016787">
    <property type="term" value="F:hydrolase activity"/>
    <property type="evidence" value="ECO:0007669"/>
    <property type="project" value="UniProtKB-KW"/>
</dbReference>
<dbReference type="InterPro" id="IPR037038">
    <property type="entry name" value="HepT-like_sf"/>
</dbReference>
<reference evidence="5" key="1">
    <citation type="submission" date="2023-03" db="EMBL/GenBank/DDBJ databases">
        <title>Amycolatopsis taiwanensis NBRC 103393.</title>
        <authorList>
            <person name="Ichikawa N."/>
            <person name="Sato H."/>
            <person name="Tonouchi N."/>
        </authorList>
    </citation>
    <scope>NUCLEOTIDE SEQUENCE</scope>
    <source>
        <strain evidence="5">NBRC 103393</strain>
    </source>
</reference>
<proteinExistence type="inferred from homology"/>
<keyword evidence="2" id="KW-0540">Nuclease</keyword>
<evidence type="ECO:0000313" key="5">
    <source>
        <dbReference type="EMBL" id="GLY65787.1"/>
    </source>
</evidence>
<dbReference type="GO" id="GO:0110001">
    <property type="term" value="C:toxin-antitoxin complex"/>
    <property type="evidence" value="ECO:0007669"/>
    <property type="project" value="InterPro"/>
</dbReference>
<evidence type="ECO:0000313" key="6">
    <source>
        <dbReference type="Proteomes" id="UP001165136"/>
    </source>
</evidence>
<keyword evidence="1" id="KW-1277">Toxin-antitoxin system</keyword>
<keyword evidence="6" id="KW-1185">Reference proteome</keyword>
<evidence type="ECO:0000256" key="1">
    <source>
        <dbReference type="ARBA" id="ARBA00022649"/>
    </source>
</evidence>
<organism evidence="5 6">
    <name type="scientific">Amycolatopsis taiwanensis</name>
    <dbReference type="NCBI Taxonomy" id="342230"/>
    <lineage>
        <taxon>Bacteria</taxon>
        <taxon>Bacillati</taxon>
        <taxon>Actinomycetota</taxon>
        <taxon>Actinomycetes</taxon>
        <taxon>Pseudonocardiales</taxon>
        <taxon>Pseudonocardiaceae</taxon>
        <taxon>Amycolatopsis</taxon>
    </lineage>
</organism>
<dbReference type="PANTHER" id="PTHR33397:SF5">
    <property type="entry name" value="RNASE YUTE-RELATED"/>
    <property type="match status" value="1"/>
</dbReference>
<dbReference type="EMBL" id="BSTI01000004">
    <property type="protein sequence ID" value="GLY65787.1"/>
    <property type="molecule type" value="Genomic_DNA"/>
</dbReference>
<evidence type="ECO:0000256" key="2">
    <source>
        <dbReference type="ARBA" id="ARBA00022722"/>
    </source>
</evidence>
<dbReference type="Gene3D" id="1.20.120.580">
    <property type="entry name" value="bsu32300-like"/>
    <property type="match status" value="1"/>
</dbReference>
<dbReference type="GO" id="GO:0004540">
    <property type="term" value="F:RNA nuclease activity"/>
    <property type="evidence" value="ECO:0007669"/>
    <property type="project" value="InterPro"/>
</dbReference>
<dbReference type="PANTHER" id="PTHR33397">
    <property type="entry name" value="UPF0331 PROTEIN YUTE"/>
    <property type="match status" value="1"/>
</dbReference>
<dbReference type="Pfam" id="PF01934">
    <property type="entry name" value="HepT-like"/>
    <property type="match status" value="1"/>
</dbReference>
<comment type="caution">
    <text evidence="5">The sequence shown here is derived from an EMBL/GenBank/DDBJ whole genome shotgun (WGS) entry which is preliminary data.</text>
</comment>
<evidence type="ECO:0000256" key="3">
    <source>
        <dbReference type="ARBA" id="ARBA00022801"/>
    </source>
</evidence>
<name>A0A9W6R1C1_9PSEU</name>
<gene>
    <name evidence="5" type="ORF">Atai01_24060</name>
</gene>
<evidence type="ECO:0000256" key="4">
    <source>
        <dbReference type="ARBA" id="ARBA00024207"/>
    </source>
</evidence>
<dbReference type="AlphaFoldDB" id="A0A9W6R1C1"/>